<proteinExistence type="inferred from homology"/>
<dbReference type="PANTHER" id="PTHR21738:SF0">
    <property type="entry name" value="RIBOSOMAL RNA PROCESSING PROTEIN 36 HOMOLOG"/>
    <property type="match status" value="1"/>
</dbReference>
<organism evidence="9 10">
    <name type="scientific">Lagenidium giganteum</name>
    <dbReference type="NCBI Taxonomy" id="4803"/>
    <lineage>
        <taxon>Eukaryota</taxon>
        <taxon>Sar</taxon>
        <taxon>Stramenopiles</taxon>
        <taxon>Oomycota</taxon>
        <taxon>Peronosporomycetes</taxon>
        <taxon>Pythiales</taxon>
        <taxon>Pythiaceae</taxon>
    </lineage>
</organism>
<name>A0AAV2Z8J6_9STRA</name>
<evidence type="ECO:0000256" key="8">
    <source>
        <dbReference type="SAM" id="MobiDB-lite"/>
    </source>
</evidence>
<keyword evidence="4 6" id="KW-0698">rRNA processing</keyword>
<keyword evidence="3 6" id="KW-0690">Ribosome biogenesis</keyword>
<comment type="subcellular location">
    <subcellularLocation>
        <location evidence="1 6">Nucleus</location>
        <location evidence="1 6">Nucleolus</location>
    </subcellularLocation>
</comment>
<evidence type="ECO:0000313" key="10">
    <source>
        <dbReference type="Proteomes" id="UP001146120"/>
    </source>
</evidence>
<evidence type="ECO:0000256" key="7">
    <source>
        <dbReference type="SAM" id="Coils"/>
    </source>
</evidence>
<feature type="region of interest" description="Disordered" evidence="8">
    <location>
        <begin position="205"/>
        <end position="227"/>
    </location>
</feature>
<sequence length="227" mass="27273">MKMAARQERTERDIPLDERLRQKKIGFERYPDEAEQEQHEQQHHGEEDGSKKRRANKNCPLELTSKRAVGRFRQVVEVKKKKFIDPRFDSMCGRLNEDLYNKSYAFLDEYKEQELAEMKRQLKMAKSKTRKEELKHEINLRSQELGEKKKQEKIRAALLKRKREEREAVASGKGAFYLKRKDKKKIELQAKFQDLQETGRLSKFMAKKRKKNANKDHRWLPTQRKEV</sequence>
<comment type="subunit">
    <text evidence="6">Associates with 90S and pre-40S pre-ribosomal particles.</text>
</comment>
<dbReference type="GO" id="GO:0030686">
    <property type="term" value="C:90S preribosome"/>
    <property type="evidence" value="ECO:0007669"/>
    <property type="project" value="TreeGrafter"/>
</dbReference>
<dbReference type="AlphaFoldDB" id="A0AAV2Z8J6"/>
<keyword evidence="7" id="KW-0175">Coiled coil</keyword>
<feature type="compositionally biased region" description="Basic and acidic residues" evidence="8">
    <location>
        <begin position="1"/>
        <end position="50"/>
    </location>
</feature>
<evidence type="ECO:0000256" key="3">
    <source>
        <dbReference type="ARBA" id="ARBA00022517"/>
    </source>
</evidence>
<dbReference type="EMBL" id="DAKRPA010000055">
    <property type="protein sequence ID" value="DBA00965.1"/>
    <property type="molecule type" value="Genomic_DNA"/>
</dbReference>
<dbReference type="InterPro" id="IPR009292">
    <property type="entry name" value="RRP36"/>
</dbReference>
<dbReference type="Proteomes" id="UP001146120">
    <property type="component" value="Unassembled WGS sequence"/>
</dbReference>
<evidence type="ECO:0000256" key="1">
    <source>
        <dbReference type="ARBA" id="ARBA00004604"/>
    </source>
</evidence>
<keyword evidence="5 6" id="KW-0539">Nucleus</keyword>
<gene>
    <name evidence="9" type="ORF">N0F65_006226</name>
</gene>
<reference evidence="9" key="2">
    <citation type="journal article" date="2023" name="Microbiol Resour">
        <title>Decontamination and Annotation of the Draft Genome Sequence of the Oomycete Lagenidium giganteum ARSEF 373.</title>
        <authorList>
            <person name="Morgan W.R."/>
            <person name="Tartar A."/>
        </authorList>
    </citation>
    <scope>NUCLEOTIDE SEQUENCE</scope>
    <source>
        <strain evidence="9">ARSEF 373</strain>
    </source>
</reference>
<keyword evidence="6" id="KW-0687">Ribonucleoprotein</keyword>
<protein>
    <recommendedName>
        <fullName evidence="6">rRNA biogenesis protein RRP36</fullName>
    </recommendedName>
</protein>
<dbReference type="Pfam" id="PF06102">
    <property type="entry name" value="RRP36"/>
    <property type="match status" value="1"/>
</dbReference>
<comment type="similarity">
    <text evidence="2 6">Belongs to the RRP36 family.</text>
</comment>
<comment type="function">
    <text evidence="6">Component of the 90S pre-ribosome involved in the maturation of rRNAs. Required for early cleavages of the pre-RNAs in the 40S ribosomal subunit maturation pathway.</text>
</comment>
<feature type="coiled-coil region" evidence="7">
    <location>
        <begin position="115"/>
        <end position="198"/>
    </location>
</feature>
<keyword evidence="10" id="KW-1185">Reference proteome</keyword>
<evidence type="ECO:0000256" key="4">
    <source>
        <dbReference type="ARBA" id="ARBA00022552"/>
    </source>
</evidence>
<evidence type="ECO:0000256" key="5">
    <source>
        <dbReference type="ARBA" id="ARBA00023242"/>
    </source>
</evidence>
<feature type="region of interest" description="Disordered" evidence="8">
    <location>
        <begin position="1"/>
        <end position="60"/>
    </location>
</feature>
<feature type="compositionally biased region" description="Basic and acidic residues" evidence="8">
    <location>
        <begin position="213"/>
        <end position="227"/>
    </location>
</feature>
<comment type="caution">
    <text evidence="9">The sequence shown here is derived from an EMBL/GenBank/DDBJ whole genome shotgun (WGS) entry which is preliminary data.</text>
</comment>
<dbReference type="PANTHER" id="PTHR21738">
    <property type="entry name" value="RIBOSOMAL RNA PROCESSING PROTEIN 36 HOMOLOG"/>
    <property type="match status" value="1"/>
</dbReference>
<reference evidence="9" key="1">
    <citation type="submission" date="2022-11" db="EMBL/GenBank/DDBJ databases">
        <authorList>
            <person name="Morgan W.R."/>
            <person name="Tartar A."/>
        </authorList>
    </citation>
    <scope>NUCLEOTIDE SEQUENCE</scope>
    <source>
        <strain evidence="9">ARSEF 373</strain>
    </source>
</reference>
<dbReference type="GO" id="GO:0005730">
    <property type="term" value="C:nucleolus"/>
    <property type="evidence" value="ECO:0007669"/>
    <property type="project" value="UniProtKB-SubCell"/>
</dbReference>
<dbReference type="GO" id="GO:0000462">
    <property type="term" value="P:maturation of SSU-rRNA from tricistronic rRNA transcript (SSU-rRNA, 5.8S rRNA, LSU-rRNA)"/>
    <property type="evidence" value="ECO:0007669"/>
    <property type="project" value="TreeGrafter"/>
</dbReference>
<evidence type="ECO:0000256" key="2">
    <source>
        <dbReference type="ARBA" id="ARBA00009418"/>
    </source>
</evidence>
<accession>A0AAV2Z8J6</accession>
<evidence type="ECO:0000256" key="6">
    <source>
        <dbReference type="RuleBase" id="RU368027"/>
    </source>
</evidence>
<evidence type="ECO:0000313" key="9">
    <source>
        <dbReference type="EMBL" id="DBA00965.1"/>
    </source>
</evidence>